<dbReference type="AlphaFoldDB" id="A0A0D0E6X1"/>
<reference evidence="2" key="2">
    <citation type="submission" date="2015-01" db="EMBL/GenBank/DDBJ databases">
        <title>Evolutionary Origins and Diversification of the Mycorrhizal Mutualists.</title>
        <authorList>
            <consortium name="DOE Joint Genome Institute"/>
            <consortium name="Mycorrhizal Genomics Consortium"/>
            <person name="Kohler A."/>
            <person name="Kuo A."/>
            <person name="Nagy L.G."/>
            <person name="Floudas D."/>
            <person name="Copeland A."/>
            <person name="Barry K.W."/>
            <person name="Cichocki N."/>
            <person name="Veneault-Fourrey C."/>
            <person name="LaButti K."/>
            <person name="Lindquist E.A."/>
            <person name="Lipzen A."/>
            <person name="Lundell T."/>
            <person name="Morin E."/>
            <person name="Murat C."/>
            <person name="Riley R."/>
            <person name="Ohm R."/>
            <person name="Sun H."/>
            <person name="Tunlid A."/>
            <person name="Henrissat B."/>
            <person name="Grigoriev I.V."/>
            <person name="Hibbett D.S."/>
            <person name="Martin F."/>
        </authorList>
    </citation>
    <scope>NUCLEOTIDE SEQUENCE [LARGE SCALE GENOMIC DNA]</scope>
    <source>
        <strain evidence="2">Ve08.2h10</strain>
    </source>
</reference>
<keyword evidence="2" id="KW-1185">Reference proteome</keyword>
<name>A0A0D0E6X1_9AGAM</name>
<accession>A0A0D0E6X1</accession>
<dbReference type="HOGENOM" id="CLU_2961499_0_0_1"/>
<evidence type="ECO:0000313" key="1">
    <source>
        <dbReference type="EMBL" id="KIL00887.1"/>
    </source>
</evidence>
<reference evidence="1 2" key="1">
    <citation type="submission" date="2014-04" db="EMBL/GenBank/DDBJ databases">
        <authorList>
            <consortium name="DOE Joint Genome Institute"/>
            <person name="Kuo A."/>
            <person name="Kohler A."/>
            <person name="Jargeat P."/>
            <person name="Nagy L.G."/>
            <person name="Floudas D."/>
            <person name="Copeland A."/>
            <person name="Barry K.W."/>
            <person name="Cichocki N."/>
            <person name="Veneault-Fourrey C."/>
            <person name="LaButti K."/>
            <person name="Lindquist E.A."/>
            <person name="Lipzen A."/>
            <person name="Lundell T."/>
            <person name="Morin E."/>
            <person name="Murat C."/>
            <person name="Sun H."/>
            <person name="Tunlid A."/>
            <person name="Henrissat B."/>
            <person name="Grigoriev I.V."/>
            <person name="Hibbett D.S."/>
            <person name="Martin F."/>
            <person name="Nordberg H.P."/>
            <person name="Cantor M.N."/>
            <person name="Hua S.X."/>
        </authorList>
    </citation>
    <scope>NUCLEOTIDE SEQUENCE [LARGE SCALE GENOMIC DNA]</scope>
    <source>
        <strain evidence="1 2">Ve08.2h10</strain>
    </source>
</reference>
<dbReference type="InParanoid" id="A0A0D0E6X1"/>
<protein>
    <submittedName>
        <fullName evidence="1">Unplaced genomic scaffold scaffold_3, whole genome shotgun sequence</fullName>
    </submittedName>
</protein>
<dbReference type="EMBL" id="KN824825">
    <property type="protein sequence ID" value="KIL00887.1"/>
    <property type="molecule type" value="Genomic_DNA"/>
</dbReference>
<evidence type="ECO:0000313" key="2">
    <source>
        <dbReference type="Proteomes" id="UP000054538"/>
    </source>
</evidence>
<gene>
    <name evidence="1" type="ORF">PAXRUDRAFT_821223</name>
</gene>
<sequence length="59" mass="6502">MIVLPLPTGCWTRSHASHFRTGCVEENVGLALTTLQRGLDCASDVRRFGWVRGEDVGMV</sequence>
<proteinExistence type="predicted"/>
<organism evidence="1 2">
    <name type="scientific">Paxillus rubicundulus Ve08.2h10</name>
    <dbReference type="NCBI Taxonomy" id="930991"/>
    <lineage>
        <taxon>Eukaryota</taxon>
        <taxon>Fungi</taxon>
        <taxon>Dikarya</taxon>
        <taxon>Basidiomycota</taxon>
        <taxon>Agaricomycotina</taxon>
        <taxon>Agaricomycetes</taxon>
        <taxon>Agaricomycetidae</taxon>
        <taxon>Boletales</taxon>
        <taxon>Paxilineae</taxon>
        <taxon>Paxillaceae</taxon>
        <taxon>Paxillus</taxon>
    </lineage>
</organism>
<dbReference type="Proteomes" id="UP000054538">
    <property type="component" value="Unassembled WGS sequence"/>
</dbReference>